<dbReference type="Pfam" id="PF01762">
    <property type="entry name" value="Galactosyl_T"/>
    <property type="match status" value="1"/>
</dbReference>
<dbReference type="OrthoDB" id="6274240at2759"/>
<evidence type="ECO:0000256" key="11">
    <source>
        <dbReference type="RuleBase" id="RU363063"/>
    </source>
</evidence>
<dbReference type="Proteomes" id="UP000749559">
    <property type="component" value="Unassembled WGS sequence"/>
</dbReference>
<keyword evidence="8 11" id="KW-0333">Golgi apparatus</keyword>
<feature type="region of interest" description="Disordered" evidence="12">
    <location>
        <begin position="87"/>
        <end position="167"/>
    </location>
</feature>
<keyword evidence="3 11" id="KW-0328">Glycosyltransferase</keyword>
<protein>
    <recommendedName>
        <fullName evidence="11">Hexosyltransferase</fullName>
        <ecNumber evidence="11">2.4.1.-</ecNumber>
    </recommendedName>
</protein>
<accession>A0A8J1TYK4</accession>
<sequence length="492" mass="57088">MKLTLRYLASVLATLVTFMNLYMYFGGYSTYTKKEGAEKQHYNIQQYSKKLQAILSPGYVAKDHIHSIANHSLDAEPALTSVHDITETDDDRKLSHAHDNNEGQVRSEEEDKDDAESDKLNSPLNIEDEQFIAVDTNEKSNKSSLASSVNGPKTRSNDQIPKTINSTNKPWRTEYDKIVNPHNFHYKINEEKICASKTDIIVFIISATDHSTQRLLIRQAWAGEKTVNGFAIKVVFLMGDSGKLTINHAIQEESAIYGDIIQETFMDTYRNLTLKTIMGLKWVTNFCPDARYILKCDDDIFVNVFQLVRHLKVFEKQGRDKNLILCNIDTGNRSHVIRDSSSKWYVTSEEFPGDHYPTYCDGPVYLLATNVGKALYNASLYQPLFWLEDVYTTGFLADKLGMEHTEFSSLYAYVPQWFTFDIFVSFIVKQYVFVICKSTQHITELWMILEQYQRNNIHEKRLLYQPMELRNAAVAREKERFKNYKYYLWKLR</sequence>
<feature type="transmembrane region" description="Helical" evidence="11">
    <location>
        <begin position="7"/>
        <end position="25"/>
    </location>
</feature>
<gene>
    <name evidence="13" type="ORF">OFUS_LOCUS13058</name>
</gene>
<comment type="subcellular location">
    <subcellularLocation>
        <location evidence="1 11">Golgi apparatus membrane</location>
        <topology evidence="1 11">Single-pass type II membrane protein</topology>
    </subcellularLocation>
</comment>
<dbReference type="InterPro" id="IPR002659">
    <property type="entry name" value="Glyco_trans_31"/>
</dbReference>
<feature type="compositionally biased region" description="Polar residues" evidence="12">
    <location>
        <begin position="142"/>
        <end position="167"/>
    </location>
</feature>
<evidence type="ECO:0000256" key="4">
    <source>
        <dbReference type="ARBA" id="ARBA00022679"/>
    </source>
</evidence>
<keyword evidence="14" id="KW-1185">Reference proteome</keyword>
<dbReference type="GO" id="GO:0006493">
    <property type="term" value="P:protein O-linked glycosylation"/>
    <property type="evidence" value="ECO:0007669"/>
    <property type="project" value="TreeGrafter"/>
</dbReference>
<keyword evidence="5 11" id="KW-0812">Transmembrane</keyword>
<comment type="similarity">
    <text evidence="2 11">Belongs to the glycosyltransferase 31 family.</text>
</comment>
<name>A0A8J1TYK4_OWEFU</name>
<evidence type="ECO:0000256" key="9">
    <source>
        <dbReference type="ARBA" id="ARBA00023136"/>
    </source>
</evidence>
<dbReference type="EC" id="2.4.1.-" evidence="11"/>
<evidence type="ECO:0000313" key="13">
    <source>
        <dbReference type="EMBL" id="CAH1787328.1"/>
    </source>
</evidence>
<keyword evidence="4" id="KW-0808">Transferase</keyword>
<evidence type="ECO:0000313" key="14">
    <source>
        <dbReference type="Proteomes" id="UP000749559"/>
    </source>
</evidence>
<dbReference type="PANTHER" id="PTHR11214">
    <property type="entry name" value="BETA-1,3-N-ACETYLGLUCOSAMINYLTRANSFERASE"/>
    <property type="match status" value="1"/>
</dbReference>
<evidence type="ECO:0000256" key="5">
    <source>
        <dbReference type="ARBA" id="ARBA00022692"/>
    </source>
</evidence>
<feature type="compositionally biased region" description="Basic and acidic residues" evidence="12">
    <location>
        <begin position="87"/>
        <end position="109"/>
    </location>
</feature>
<dbReference type="AlphaFoldDB" id="A0A8J1TYK4"/>
<evidence type="ECO:0000256" key="3">
    <source>
        <dbReference type="ARBA" id="ARBA00022676"/>
    </source>
</evidence>
<evidence type="ECO:0000256" key="12">
    <source>
        <dbReference type="SAM" id="MobiDB-lite"/>
    </source>
</evidence>
<dbReference type="GO" id="GO:0016758">
    <property type="term" value="F:hexosyltransferase activity"/>
    <property type="evidence" value="ECO:0007669"/>
    <property type="project" value="InterPro"/>
</dbReference>
<proteinExistence type="inferred from homology"/>
<evidence type="ECO:0000256" key="7">
    <source>
        <dbReference type="ARBA" id="ARBA00022989"/>
    </source>
</evidence>
<dbReference type="GO" id="GO:0000139">
    <property type="term" value="C:Golgi membrane"/>
    <property type="evidence" value="ECO:0007669"/>
    <property type="project" value="UniProtKB-SubCell"/>
</dbReference>
<evidence type="ECO:0000256" key="2">
    <source>
        <dbReference type="ARBA" id="ARBA00008661"/>
    </source>
</evidence>
<organism evidence="13 14">
    <name type="scientific">Owenia fusiformis</name>
    <name type="common">Polychaete worm</name>
    <dbReference type="NCBI Taxonomy" id="6347"/>
    <lineage>
        <taxon>Eukaryota</taxon>
        <taxon>Metazoa</taxon>
        <taxon>Spiralia</taxon>
        <taxon>Lophotrochozoa</taxon>
        <taxon>Annelida</taxon>
        <taxon>Polychaeta</taxon>
        <taxon>Sedentaria</taxon>
        <taxon>Canalipalpata</taxon>
        <taxon>Sabellida</taxon>
        <taxon>Oweniida</taxon>
        <taxon>Oweniidae</taxon>
        <taxon>Owenia</taxon>
    </lineage>
</organism>
<keyword evidence="10" id="KW-0325">Glycoprotein</keyword>
<keyword evidence="9 11" id="KW-0472">Membrane</keyword>
<evidence type="ECO:0000256" key="6">
    <source>
        <dbReference type="ARBA" id="ARBA00022968"/>
    </source>
</evidence>
<dbReference type="FunFam" id="3.90.550.50:FF:000001">
    <property type="entry name" value="Hexosyltransferase"/>
    <property type="match status" value="1"/>
</dbReference>
<evidence type="ECO:0000256" key="8">
    <source>
        <dbReference type="ARBA" id="ARBA00023034"/>
    </source>
</evidence>
<comment type="caution">
    <text evidence="13">The sequence shown here is derived from an EMBL/GenBank/DDBJ whole genome shotgun (WGS) entry which is preliminary data.</text>
</comment>
<dbReference type="PANTHER" id="PTHR11214:SF3">
    <property type="entry name" value="BETA-1,3-GALACTOSYLTRANSFERASE 6"/>
    <property type="match status" value="1"/>
</dbReference>
<evidence type="ECO:0000256" key="10">
    <source>
        <dbReference type="ARBA" id="ARBA00023180"/>
    </source>
</evidence>
<dbReference type="EMBL" id="CAIIXF020000006">
    <property type="protein sequence ID" value="CAH1787328.1"/>
    <property type="molecule type" value="Genomic_DNA"/>
</dbReference>
<dbReference type="Gene3D" id="3.90.550.50">
    <property type="match status" value="1"/>
</dbReference>
<evidence type="ECO:0000256" key="1">
    <source>
        <dbReference type="ARBA" id="ARBA00004323"/>
    </source>
</evidence>
<keyword evidence="6 11" id="KW-0735">Signal-anchor</keyword>
<reference evidence="13" key="1">
    <citation type="submission" date="2022-03" db="EMBL/GenBank/DDBJ databases">
        <authorList>
            <person name="Martin C."/>
        </authorList>
    </citation>
    <scope>NUCLEOTIDE SEQUENCE</scope>
</reference>
<keyword evidence="7 11" id="KW-1133">Transmembrane helix</keyword>